<organism evidence="2 3">
    <name type="scientific">Sulfitobacter dubius</name>
    <dbReference type="NCBI Taxonomy" id="218673"/>
    <lineage>
        <taxon>Bacteria</taxon>
        <taxon>Pseudomonadati</taxon>
        <taxon>Pseudomonadota</taxon>
        <taxon>Alphaproteobacteria</taxon>
        <taxon>Rhodobacterales</taxon>
        <taxon>Roseobacteraceae</taxon>
        <taxon>Sulfitobacter</taxon>
    </lineage>
</organism>
<dbReference type="EMBL" id="CP085144">
    <property type="protein sequence ID" value="UOA15869.1"/>
    <property type="molecule type" value="Genomic_DNA"/>
</dbReference>
<evidence type="ECO:0000313" key="3">
    <source>
        <dbReference type="Proteomes" id="UP000831019"/>
    </source>
</evidence>
<dbReference type="RefSeq" id="WP_243261342.1">
    <property type="nucleotide sequence ID" value="NZ_CP085144.1"/>
</dbReference>
<sequence length="61" mass="7219">MRDFILKWLMFLPILAVAVIPAWFGLHFRGFLQYIGWIGLFSVLAVVWLRLTRRKPGQDDE</sequence>
<keyword evidence="1" id="KW-0472">Membrane</keyword>
<name>A0ABY3ZQ22_9RHOB</name>
<reference evidence="3" key="1">
    <citation type="journal article" date="2022" name="Microorganisms">
        <title>Beyond the ABCs#Discovery of Three New Plasmid Types in Rhodobacterales (RepQ, RepY, RepW).</title>
        <authorList>
            <person name="Freese H.M."/>
            <person name="Ringel V."/>
            <person name="Overmann J."/>
            <person name="Petersen J."/>
        </authorList>
    </citation>
    <scope>NUCLEOTIDE SEQUENCE [LARGE SCALE GENOMIC DNA]</scope>
    <source>
        <strain evidence="3">DSM 109990</strain>
    </source>
</reference>
<evidence type="ECO:0000256" key="1">
    <source>
        <dbReference type="SAM" id="Phobius"/>
    </source>
</evidence>
<evidence type="ECO:0000313" key="2">
    <source>
        <dbReference type="EMBL" id="UOA15869.1"/>
    </source>
</evidence>
<keyword evidence="3" id="KW-1185">Reference proteome</keyword>
<accession>A0ABY3ZQ22</accession>
<dbReference type="Proteomes" id="UP000831019">
    <property type="component" value="Chromosome"/>
</dbReference>
<protein>
    <submittedName>
        <fullName evidence="2">Uncharacterized protein</fullName>
    </submittedName>
</protein>
<proteinExistence type="predicted"/>
<keyword evidence="1" id="KW-1133">Transmembrane helix</keyword>
<feature type="transmembrane region" description="Helical" evidence="1">
    <location>
        <begin position="31"/>
        <end position="51"/>
    </location>
</feature>
<feature type="transmembrane region" description="Helical" evidence="1">
    <location>
        <begin position="5"/>
        <end position="25"/>
    </location>
</feature>
<gene>
    <name evidence="2" type="ORF">DSM109990_02715</name>
</gene>
<keyword evidence="1" id="KW-0812">Transmembrane</keyword>